<feature type="chain" id="PRO_5046876043" description="Methane oxygenase PmoA" evidence="1">
    <location>
        <begin position="20"/>
        <end position="351"/>
    </location>
</feature>
<keyword evidence="1" id="KW-0732">Signal</keyword>
<dbReference type="Proteomes" id="UP000609651">
    <property type="component" value="Unassembled WGS sequence"/>
</dbReference>
<dbReference type="Pfam" id="PF14100">
    <property type="entry name" value="DUF6807"/>
    <property type="match status" value="1"/>
</dbReference>
<protein>
    <recommendedName>
        <fullName evidence="4">Methane oxygenase PmoA</fullName>
    </recommendedName>
</protein>
<proteinExistence type="predicted"/>
<evidence type="ECO:0000313" key="3">
    <source>
        <dbReference type="Proteomes" id="UP000609651"/>
    </source>
</evidence>
<organism evidence="2 3">
    <name type="scientific">Alienimonas chondri</name>
    <dbReference type="NCBI Taxonomy" id="2681879"/>
    <lineage>
        <taxon>Bacteria</taxon>
        <taxon>Pseudomonadati</taxon>
        <taxon>Planctomycetota</taxon>
        <taxon>Planctomycetia</taxon>
        <taxon>Planctomycetales</taxon>
        <taxon>Planctomycetaceae</taxon>
        <taxon>Alienimonas</taxon>
    </lineage>
</organism>
<keyword evidence="3" id="KW-1185">Reference proteome</keyword>
<dbReference type="InterPro" id="IPR029475">
    <property type="entry name" value="DUF6807"/>
</dbReference>
<dbReference type="RefSeq" id="WP_171189297.1">
    <property type="nucleotide sequence ID" value="NZ_WTPX01000148.1"/>
</dbReference>
<name>A0ABX1VL98_9PLAN</name>
<evidence type="ECO:0000256" key="1">
    <source>
        <dbReference type="SAM" id="SignalP"/>
    </source>
</evidence>
<evidence type="ECO:0000313" key="2">
    <source>
        <dbReference type="EMBL" id="NNJ27391.1"/>
    </source>
</evidence>
<sequence length="351" mass="37323">MPAAPFALALLLLAAPPEAVEESSDNPFGAVPTTPTTISGTDIAASARIGDRPLFVWHSAGPPKKQYLPLPKPFMFPLYTPSGVNVLDYASADHPHHKGVWVSVDEVELHLPGEDGAEGELLGPFKHWVEAGRIETQEVNLDPKRGTIRSVNHWLTPDGTPVLKEETTINAQGLTAMSRADDSSGYVMRNEGTLIEYDITLSPPPGGGTVTIGDTKEGFVGVRMAPALDVKRGDGVITNSEGGVGEKECWGKVAAWCDCSAPATEGAPGGGVALFDHPDNFRKARYHARGYGLMAISPFGPKAYTNGEEEAAPVEIKDPLRLRYAVYVHDGDAKAGDVAGAYQRYVGTPGK</sequence>
<comment type="caution">
    <text evidence="2">The sequence shown here is derived from an EMBL/GenBank/DDBJ whole genome shotgun (WGS) entry which is preliminary data.</text>
</comment>
<reference evidence="2 3" key="1">
    <citation type="journal article" date="2020" name="Syst. Appl. Microbiol.">
        <title>Alienimonas chondri sp. nov., a novel planctomycete isolated from the biofilm of the red alga Chondrus crispus.</title>
        <authorList>
            <person name="Vitorino I."/>
            <person name="Albuquerque L."/>
            <person name="Wiegand S."/>
            <person name="Kallscheuer N."/>
            <person name="da Costa M.S."/>
            <person name="Lobo-da-Cunha A."/>
            <person name="Jogler C."/>
            <person name="Lage O.M."/>
        </authorList>
    </citation>
    <scope>NUCLEOTIDE SEQUENCE [LARGE SCALE GENOMIC DNA]</scope>
    <source>
        <strain evidence="2 3">LzC2</strain>
    </source>
</reference>
<gene>
    <name evidence="2" type="ORF">LzC2_34930</name>
</gene>
<dbReference type="EMBL" id="WTPX01000148">
    <property type="protein sequence ID" value="NNJ27391.1"/>
    <property type="molecule type" value="Genomic_DNA"/>
</dbReference>
<evidence type="ECO:0008006" key="4">
    <source>
        <dbReference type="Google" id="ProtNLM"/>
    </source>
</evidence>
<accession>A0ABX1VL98</accession>
<feature type="signal peptide" evidence="1">
    <location>
        <begin position="1"/>
        <end position="19"/>
    </location>
</feature>